<dbReference type="Pfam" id="PF20478">
    <property type="entry name" value="P2RX7_C"/>
    <property type="match status" value="1"/>
</dbReference>
<keyword evidence="4" id="KW-1185">Reference proteome</keyword>
<dbReference type="Ensembl" id="ENSLBET00000025066.1">
    <property type="protein sequence ID" value="ENSLBEP00000023824.1"/>
    <property type="gene ID" value="ENSLBEG00000018274.1"/>
</dbReference>
<sequence>MSDDSVSSNGTCATEMSFEVKDFSPPESPVDSQIEHEHGLPDPYRIDPLVGAARAETADDEDGSQWCSICWNGFAWCNMINRAQTSISLTAGQPASGVFKLTPRCLKSNMMKRRARARYLASFISWCWGYLGKHNRVVIPSCVVVRIHQEYPDEEGKYLCCETLPRQMFGREGSASLRHRNTLVH</sequence>
<organism evidence="3 4">
    <name type="scientific">Labrus bergylta</name>
    <name type="common">ballan wrasse</name>
    <dbReference type="NCBI Taxonomy" id="56723"/>
    <lineage>
        <taxon>Eukaryota</taxon>
        <taxon>Metazoa</taxon>
        <taxon>Chordata</taxon>
        <taxon>Craniata</taxon>
        <taxon>Vertebrata</taxon>
        <taxon>Euteleostomi</taxon>
        <taxon>Actinopterygii</taxon>
        <taxon>Neopterygii</taxon>
        <taxon>Teleostei</taxon>
        <taxon>Neoteleostei</taxon>
        <taxon>Acanthomorphata</taxon>
        <taxon>Eupercaria</taxon>
        <taxon>Labriformes</taxon>
        <taxon>Labridae</taxon>
        <taxon>Labrus</taxon>
    </lineage>
</organism>
<dbReference type="Proteomes" id="UP000261660">
    <property type="component" value="Unplaced"/>
</dbReference>
<reference evidence="3" key="1">
    <citation type="submission" date="2025-08" db="UniProtKB">
        <authorList>
            <consortium name="Ensembl"/>
        </authorList>
    </citation>
    <scope>IDENTIFICATION</scope>
</reference>
<evidence type="ECO:0000256" key="1">
    <source>
        <dbReference type="SAM" id="MobiDB-lite"/>
    </source>
</evidence>
<evidence type="ECO:0000313" key="3">
    <source>
        <dbReference type="Ensembl" id="ENSLBEP00000023824.1"/>
    </source>
</evidence>
<evidence type="ECO:0000313" key="4">
    <source>
        <dbReference type="Proteomes" id="UP000261660"/>
    </source>
</evidence>
<dbReference type="PANTHER" id="PTHR36981:SF9">
    <property type="entry name" value="NANOR-RELATED"/>
    <property type="match status" value="1"/>
</dbReference>
<protein>
    <recommendedName>
        <fullName evidence="2">P2X purinoreceptor 7 intracellular domain-containing protein</fullName>
    </recommendedName>
</protein>
<name>A0A3Q3FWV4_9LABR</name>
<accession>A0A3Q3FWV4</accession>
<dbReference type="InterPro" id="IPR046815">
    <property type="entry name" value="P2RX7_C"/>
</dbReference>
<reference evidence="3" key="2">
    <citation type="submission" date="2025-09" db="UniProtKB">
        <authorList>
            <consortium name="Ensembl"/>
        </authorList>
    </citation>
    <scope>IDENTIFICATION</scope>
</reference>
<feature type="region of interest" description="Disordered" evidence="1">
    <location>
        <begin position="1"/>
        <end position="38"/>
    </location>
</feature>
<feature type="domain" description="P2X purinoreceptor 7 intracellular" evidence="2">
    <location>
        <begin position="109"/>
        <end position="159"/>
    </location>
</feature>
<dbReference type="InParanoid" id="A0A3Q3FWV4"/>
<proteinExistence type="predicted"/>
<dbReference type="PANTHER" id="PTHR36981">
    <property type="entry name" value="ZGC:195170"/>
    <property type="match status" value="1"/>
</dbReference>
<evidence type="ECO:0000259" key="2">
    <source>
        <dbReference type="Pfam" id="PF20478"/>
    </source>
</evidence>
<feature type="compositionally biased region" description="Polar residues" evidence="1">
    <location>
        <begin position="1"/>
        <end position="14"/>
    </location>
</feature>
<dbReference type="AlphaFoldDB" id="A0A3Q3FWV4"/>
<dbReference type="GeneTree" id="ENSGT00940000180224"/>